<dbReference type="Pfam" id="PF01817">
    <property type="entry name" value="CM_2"/>
    <property type="match status" value="1"/>
</dbReference>
<accession>A0ABT5YLW0</accession>
<dbReference type="InterPro" id="IPR036979">
    <property type="entry name" value="CM_dom_sf"/>
</dbReference>
<dbReference type="RefSeq" id="WP_275821765.1">
    <property type="nucleotide sequence ID" value="NZ_JARHUD010000004.1"/>
</dbReference>
<keyword evidence="4" id="KW-1185">Reference proteome</keyword>
<evidence type="ECO:0000259" key="2">
    <source>
        <dbReference type="PROSITE" id="PS51168"/>
    </source>
</evidence>
<evidence type="ECO:0000313" key="4">
    <source>
        <dbReference type="Proteomes" id="UP001215503"/>
    </source>
</evidence>
<dbReference type="InterPro" id="IPR036263">
    <property type="entry name" value="Chorismate_II_sf"/>
</dbReference>
<comment type="caution">
    <text evidence="3">The sequence shown here is derived from an EMBL/GenBank/DDBJ whole genome shotgun (WGS) entry which is preliminary data.</text>
</comment>
<organism evidence="3 4">
    <name type="scientific">Aquibaculum arenosum</name>
    <dbReference type="NCBI Taxonomy" id="3032591"/>
    <lineage>
        <taxon>Bacteria</taxon>
        <taxon>Pseudomonadati</taxon>
        <taxon>Pseudomonadota</taxon>
        <taxon>Alphaproteobacteria</taxon>
        <taxon>Rhodospirillales</taxon>
        <taxon>Rhodovibrionaceae</taxon>
        <taxon>Aquibaculum</taxon>
    </lineage>
</organism>
<gene>
    <name evidence="3" type="ORF">P2G67_07855</name>
</gene>
<dbReference type="Gene3D" id="1.20.59.10">
    <property type="entry name" value="Chorismate mutase"/>
    <property type="match status" value="1"/>
</dbReference>
<dbReference type="EC" id="5.4.99.5" evidence="1"/>
<dbReference type="SUPFAM" id="SSF48600">
    <property type="entry name" value="Chorismate mutase II"/>
    <property type="match status" value="1"/>
</dbReference>
<evidence type="ECO:0000313" key="3">
    <source>
        <dbReference type="EMBL" id="MDF2095887.1"/>
    </source>
</evidence>
<feature type="domain" description="Chorismate mutase" evidence="2">
    <location>
        <begin position="1"/>
        <end position="90"/>
    </location>
</feature>
<dbReference type="GO" id="GO:0004106">
    <property type="term" value="F:chorismate mutase activity"/>
    <property type="evidence" value="ECO:0007669"/>
    <property type="project" value="UniProtKB-EC"/>
</dbReference>
<dbReference type="InterPro" id="IPR002701">
    <property type="entry name" value="CM_II_prokaryot"/>
</dbReference>
<dbReference type="EMBL" id="JARHUD010000004">
    <property type="protein sequence ID" value="MDF2095887.1"/>
    <property type="molecule type" value="Genomic_DNA"/>
</dbReference>
<reference evidence="3 4" key="1">
    <citation type="submission" date="2023-03" db="EMBL/GenBank/DDBJ databases">
        <title>Fodinicurvata sp. CAU 1616 isolated from sea sendiment.</title>
        <authorList>
            <person name="Kim W."/>
        </authorList>
    </citation>
    <scope>NUCLEOTIDE SEQUENCE [LARGE SCALE GENOMIC DNA]</scope>
    <source>
        <strain evidence="3 4">CAU 1616</strain>
    </source>
</reference>
<evidence type="ECO:0000256" key="1">
    <source>
        <dbReference type="ARBA" id="ARBA00012404"/>
    </source>
</evidence>
<proteinExistence type="predicted"/>
<keyword evidence="3" id="KW-0413">Isomerase</keyword>
<name>A0ABT5YLW0_9PROT</name>
<dbReference type="PROSITE" id="PS51168">
    <property type="entry name" value="CHORISMATE_MUT_2"/>
    <property type="match status" value="1"/>
</dbReference>
<protein>
    <recommendedName>
        <fullName evidence="1">chorismate mutase</fullName>
        <ecNumber evidence="1">5.4.99.5</ecNumber>
    </recommendedName>
</protein>
<sequence>MDSTPSLDSLRGEIDEIDSKIHDLLMRRTQVSRTIANAKPKGPTSFRLAREMQVLRRLVARHAGPLPRAVLVRLWREILADSLSQQGPFAVAAYSAEPGSSLTGLARDHFGVLTPVLERGSAVRVINAVVEGECSIGLLPPPASDAPDAWWRYLARSGEKVPRIIGYLPFAPAAAPSGADQTALVIGLVDAEPSGADHSFLVLEAGSELSRSAARSLVEKADLPVHDTVLWDSPSEGYLLLVEVADFVGRDDPRLKRLQENNGERIQHCWLIGGYPLPFAEADLVDPRVAAKERERS</sequence>
<dbReference type="SMART" id="SM00830">
    <property type="entry name" value="CM_2"/>
    <property type="match status" value="1"/>
</dbReference>
<dbReference type="Proteomes" id="UP001215503">
    <property type="component" value="Unassembled WGS sequence"/>
</dbReference>